<dbReference type="Proteomes" id="UP000191257">
    <property type="component" value="Plasmid unnamed1"/>
</dbReference>
<dbReference type="SUPFAM" id="SSF48498">
    <property type="entry name" value="Tetracyclin repressor-like, C-terminal domain"/>
    <property type="match status" value="1"/>
</dbReference>
<evidence type="ECO:0000313" key="5">
    <source>
        <dbReference type="Proteomes" id="UP000191257"/>
    </source>
</evidence>
<evidence type="ECO:0000259" key="3">
    <source>
        <dbReference type="Pfam" id="PF13305"/>
    </source>
</evidence>
<dbReference type="InterPro" id="IPR025996">
    <property type="entry name" value="MT1864/Rv1816-like_C"/>
</dbReference>
<evidence type="ECO:0000256" key="1">
    <source>
        <dbReference type="ARBA" id="ARBA00023015"/>
    </source>
</evidence>
<organism evidence="4 5">
    <name type="scientific">Paracoccus yeei</name>
    <dbReference type="NCBI Taxonomy" id="147645"/>
    <lineage>
        <taxon>Bacteria</taxon>
        <taxon>Pseudomonadati</taxon>
        <taxon>Pseudomonadota</taxon>
        <taxon>Alphaproteobacteria</taxon>
        <taxon>Rhodobacterales</taxon>
        <taxon>Paracoccaceae</taxon>
        <taxon>Paracoccus</taxon>
    </lineage>
</organism>
<proteinExistence type="predicted"/>
<evidence type="ECO:0000256" key="2">
    <source>
        <dbReference type="ARBA" id="ARBA00023163"/>
    </source>
</evidence>
<name>A0A1V0GNE8_9RHOB</name>
<dbReference type="Pfam" id="PF13305">
    <property type="entry name" value="TetR_C_33"/>
    <property type="match status" value="1"/>
</dbReference>
<dbReference type="eggNOG" id="COG1309">
    <property type="taxonomic scope" value="Bacteria"/>
</dbReference>
<dbReference type="EMBL" id="CP020441">
    <property type="protein sequence ID" value="ARC35354.1"/>
    <property type="molecule type" value="Genomic_DNA"/>
</dbReference>
<dbReference type="Gene3D" id="1.10.357.10">
    <property type="entry name" value="Tetracycline Repressor, domain 2"/>
    <property type="match status" value="1"/>
</dbReference>
<keyword evidence="5" id="KW-1185">Reference proteome</keyword>
<keyword evidence="1" id="KW-0805">Transcription regulation</keyword>
<sequence length="216" mass="23561">MMTQQDRAPIDRAHDPASGTAFAHAIEAAGRLAAQDGNIPSLDRIAADLGMQTAALLAVVGSEDQLHRAIAQNAFVLLNDQLVRKVVQVGESDVLGQFEAIADAYVEWACDHPAAFHIIAMMPAREFSQDAGLARYEQSIHDLMLRLLRQAQAMDLLAPDEDLEMLVALAHVCAYGAASRMLSGDLQRWLPDHDMRTGARKAMSVFTRKVLRPPAP</sequence>
<geneLocation type="plasmid" evidence="4 5">
    <name>unnamed1</name>
</geneLocation>
<dbReference type="InterPro" id="IPR036271">
    <property type="entry name" value="Tet_transcr_reg_TetR-rel_C_sf"/>
</dbReference>
<gene>
    <name evidence="4" type="ORF">A6J80_02330</name>
</gene>
<keyword evidence="2" id="KW-0804">Transcription</keyword>
<protein>
    <recommendedName>
        <fullName evidence="3">HTH-type transcriptional regulator MT1864/Rv1816-like C-terminal domain-containing protein</fullName>
    </recommendedName>
</protein>
<evidence type="ECO:0000313" key="4">
    <source>
        <dbReference type="EMBL" id="ARC35354.1"/>
    </source>
</evidence>
<dbReference type="KEGG" id="pye:A6J80_02330"/>
<keyword evidence="4" id="KW-0614">Plasmid</keyword>
<feature type="domain" description="HTH-type transcriptional regulator MT1864/Rv1816-like C-terminal" evidence="3">
    <location>
        <begin position="99"/>
        <end position="194"/>
    </location>
</feature>
<dbReference type="AlphaFoldDB" id="A0A1V0GNE8"/>
<accession>A0A1V0GNE8</accession>
<reference evidence="4" key="1">
    <citation type="submission" date="2017-12" db="EMBL/GenBank/DDBJ databases">
        <title>FDA dAtabase for Regulatory Grade micrObial Sequences (FDA-ARGOS): Supporting development and validation of Infectious Disease Dx tests.</title>
        <authorList>
            <person name="Campos J."/>
            <person name="Goldberg B."/>
            <person name="Tallon L."/>
            <person name="Sadzewicz L."/>
            <person name="Sengamalay N."/>
            <person name="Ott S."/>
            <person name="Godinez A."/>
            <person name="Nagaraj S."/>
            <person name="Vyas G."/>
            <person name="Aluvathingal J."/>
            <person name="Nadendla S."/>
            <person name="Geyer C."/>
            <person name="Nandy P."/>
            <person name="Hobson J."/>
            <person name="Sichtig H."/>
        </authorList>
    </citation>
    <scope>NUCLEOTIDE SEQUENCE</scope>
    <source>
        <strain evidence="4">FDAARGOS_252</strain>
        <plasmid evidence="4">unnamed1</plasmid>
    </source>
</reference>